<keyword evidence="2" id="KW-0378">Hydrolase</keyword>
<evidence type="ECO:0000256" key="3">
    <source>
        <dbReference type="ARBA" id="ARBA00022806"/>
    </source>
</evidence>
<evidence type="ECO:0000256" key="1">
    <source>
        <dbReference type="ARBA" id="ARBA00022741"/>
    </source>
</evidence>
<comment type="caution">
    <text evidence="5">The sequence shown here is derived from an EMBL/GenBank/DDBJ whole genome shotgun (WGS) entry which is preliminary data.</text>
</comment>
<keyword evidence="3" id="KW-0347">Helicase</keyword>
<reference evidence="5" key="1">
    <citation type="journal article" date="2014" name="Front. Microbiol.">
        <title>High frequency of phylogenetically diverse reductive dehalogenase-homologous genes in deep subseafloor sedimentary metagenomes.</title>
        <authorList>
            <person name="Kawai M."/>
            <person name="Futagami T."/>
            <person name="Toyoda A."/>
            <person name="Takaki Y."/>
            <person name="Nishi S."/>
            <person name="Hori S."/>
            <person name="Arai W."/>
            <person name="Tsubouchi T."/>
            <person name="Morono Y."/>
            <person name="Uchiyama I."/>
            <person name="Ito T."/>
            <person name="Fujiyama A."/>
            <person name="Inagaki F."/>
            <person name="Takami H."/>
        </authorList>
    </citation>
    <scope>NUCLEOTIDE SEQUENCE</scope>
    <source>
        <strain evidence="5">Expedition CK06-06</strain>
    </source>
</reference>
<evidence type="ECO:0000313" key="5">
    <source>
        <dbReference type="EMBL" id="GAI16122.1"/>
    </source>
</evidence>
<gene>
    <name evidence="5" type="ORF">S06H3_11459</name>
</gene>
<keyword evidence="1" id="KW-0547">Nucleotide-binding</keyword>
<protein>
    <submittedName>
        <fullName evidence="5">Uncharacterized protein</fullName>
    </submittedName>
</protein>
<dbReference type="Gene3D" id="1.10.10.160">
    <property type="match status" value="1"/>
</dbReference>
<proteinExistence type="predicted"/>
<sequence>LITECMKELDIDRKRFNPKAILNTISVAKEELIDHEKFAEMVSDFYKQVVSEVYKSNLIKFIINSKVLIIA</sequence>
<dbReference type="GO" id="GO:0005524">
    <property type="term" value="F:ATP binding"/>
    <property type="evidence" value="ECO:0007669"/>
    <property type="project" value="UniProtKB-KW"/>
</dbReference>
<dbReference type="EMBL" id="BARV01005556">
    <property type="protein sequence ID" value="GAI16122.1"/>
    <property type="molecule type" value="Genomic_DNA"/>
</dbReference>
<keyword evidence="4" id="KW-0067">ATP-binding</keyword>
<dbReference type="GO" id="GO:0016787">
    <property type="term" value="F:hydrolase activity"/>
    <property type="evidence" value="ECO:0007669"/>
    <property type="project" value="UniProtKB-KW"/>
</dbReference>
<evidence type="ECO:0000256" key="4">
    <source>
        <dbReference type="ARBA" id="ARBA00022840"/>
    </source>
</evidence>
<name>X1L9Y1_9ZZZZ</name>
<dbReference type="GO" id="GO:0004386">
    <property type="term" value="F:helicase activity"/>
    <property type="evidence" value="ECO:0007669"/>
    <property type="project" value="UniProtKB-KW"/>
</dbReference>
<feature type="non-terminal residue" evidence="5">
    <location>
        <position position="1"/>
    </location>
</feature>
<organism evidence="5">
    <name type="scientific">marine sediment metagenome</name>
    <dbReference type="NCBI Taxonomy" id="412755"/>
    <lineage>
        <taxon>unclassified sequences</taxon>
        <taxon>metagenomes</taxon>
        <taxon>ecological metagenomes</taxon>
    </lineage>
</organism>
<dbReference type="InterPro" id="IPR013986">
    <property type="entry name" value="DExx_box_DNA_helicase_dom_sf"/>
</dbReference>
<accession>X1L9Y1</accession>
<evidence type="ECO:0000256" key="2">
    <source>
        <dbReference type="ARBA" id="ARBA00022801"/>
    </source>
</evidence>
<dbReference type="AlphaFoldDB" id="X1L9Y1"/>